<evidence type="ECO:0000256" key="1">
    <source>
        <dbReference type="ARBA" id="ARBA00004651"/>
    </source>
</evidence>
<organism evidence="7 8">
    <name type="scientific">Streptomyces enissocaesilis</name>
    <dbReference type="NCBI Taxonomy" id="332589"/>
    <lineage>
        <taxon>Bacteria</taxon>
        <taxon>Bacillati</taxon>
        <taxon>Actinomycetota</taxon>
        <taxon>Actinomycetes</taxon>
        <taxon>Kitasatosporales</taxon>
        <taxon>Streptomycetaceae</taxon>
        <taxon>Streptomyces</taxon>
        <taxon>Streptomyces rochei group</taxon>
    </lineage>
</organism>
<dbReference type="RefSeq" id="WP_344493604.1">
    <property type="nucleotide sequence ID" value="NZ_BAAAUD010000020.1"/>
</dbReference>
<evidence type="ECO:0000256" key="4">
    <source>
        <dbReference type="ARBA" id="ARBA00023136"/>
    </source>
</evidence>
<feature type="transmembrane region" description="Helical" evidence="5">
    <location>
        <begin position="296"/>
        <end position="314"/>
    </location>
</feature>
<dbReference type="InterPro" id="IPR020846">
    <property type="entry name" value="MFS_dom"/>
</dbReference>
<feature type="transmembrane region" description="Helical" evidence="5">
    <location>
        <begin position="156"/>
        <end position="176"/>
    </location>
</feature>
<feature type="transmembrane region" description="Helical" evidence="5">
    <location>
        <begin position="320"/>
        <end position="339"/>
    </location>
</feature>
<feature type="transmembrane region" description="Helical" evidence="5">
    <location>
        <begin position="267"/>
        <end position="284"/>
    </location>
</feature>
<proteinExistence type="predicted"/>
<name>A0ABN3X4B7_9ACTN</name>
<dbReference type="PROSITE" id="PS50850">
    <property type="entry name" value="MFS"/>
    <property type="match status" value="1"/>
</dbReference>
<dbReference type="InterPro" id="IPR036259">
    <property type="entry name" value="MFS_trans_sf"/>
</dbReference>
<dbReference type="EMBL" id="BAAAUD010000020">
    <property type="protein sequence ID" value="GAA2935239.1"/>
    <property type="molecule type" value="Genomic_DNA"/>
</dbReference>
<reference evidence="7 8" key="1">
    <citation type="journal article" date="2019" name="Int. J. Syst. Evol. Microbiol.">
        <title>The Global Catalogue of Microorganisms (GCM) 10K type strain sequencing project: providing services to taxonomists for standard genome sequencing and annotation.</title>
        <authorList>
            <consortium name="The Broad Institute Genomics Platform"/>
            <consortium name="The Broad Institute Genome Sequencing Center for Infectious Disease"/>
            <person name="Wu L."/>
            <person name="Ma J."/>
        </authorList>
    </citation>
    <scope>NUCLEOTIDE SEQUENCE [LARGE SCALE GENOMIC DNA]</scope>
    <source>
        <strain evidence="7 8">JCM 9088</strain>
    </source>
</reference>
<feature type="domain" description="Major facilitator superfamily (MFS) profile" evidence="6">
    <location>
        <begin position="24"/>
        <end position="404"/>
    </location>
</feature>
<dbReference type="Proteomes" id="UP001500403">
    <property type="component" value="Unassembled WGS sequence"/>
</dbReference>
<dbReference type="InterPro" id="IPR051788">
    <property type="entry name" value="MFS_Transporter"/>
</dbReference>
<feature type="transmembrane region" description="Helical" evidence="5">
    <location>
        <begin position="229"/>
        <end position="247"/>
    </location>
</feature>
<keyword evidence="3 5" id="KW-1133">Transmembrane helix</keyword>
<dbReference type="Pfam" id="PF07690">
    <property type="entry name" value="MFS_1"/>
    <property type="match status" value="1"/>
</dbReference>
<dbReference type="SUPFAM" id="SSF103473">
    <property type="entry name" value="MFS general substrate transporter"/>
    <property type="match status" value="1"/>
</dbReference>
<gene>
    <name evidence="7" type="ORF">GCM10010446_20260</name>
</gene>
<feature type="transmembrane region" description="Helical" evidence="5">
    <location>
        <begin position="115"/>
        <end position="135"/>
    </location>
</feature>
<dbReference type="CDD" id="cd17393">
    <property type="entry name" value="MFS_MosC_like"/>
    <property type="match status" value="1"/>
</dbReference>
<dbReference type="PANTHER" id="PTHR23514">
    <property type="entry name" value="BYPASS OF STOP CODON PROTEIN 6"/>
    <property type="match status" value="1"/>
</dbReference>
<dbReference type="InterPro" id="IPR011701">
    <property type="entry name" value="MFS"/>
</dbReference>
<sequence>MPHLNKLRTAVPGGRGGNAAAASLSRLRTALTVFFALDGFLFAGWVVRIPAIKEQTGASASDLGLALLGVSGGAVITMMLTGRLCRRFGSHPVTVVCGVLLSLSIALPAQTHSTLALGLVLLVFGASYGGINVAMNSAAVDLVAAMRRPVMPSFHAAFSLGGMAGAGLGGLVAAHLSPTAHLLGLTGIGLVVTALTAPALLRNRVPSPKRLQEQPGNGPRPLRGTARKAVALFGVIALCTAYGEGALAEWGTLHLQQDLHAHPGVAAAGYSLFALAMAVGRLSGTALLERLGQTRTLVAGGSLAAAGMLLGALAPATWLVLLGFAVTGLGLANIFPVAVARAGALAGPSGVAAASTLGYGGMLVGPPVIGFLADWFSLPVALTTVAALAVVAALLGYSARNASPGRQSDPSE</sequence>
<feature type="transmembrane region" description="Helical" evidence="5">
    <location>
        <begin position="182"/>
        <end position="201"/>
    </location>
</feature>
<evidence type="ECO:0000313" key="7">
    <source>
        <dbReference type="EMBL" id="GAA2935239.1"/>
    </source>
</evidence>
<feature type="transmembrane region" description="Helical" evidence="5">
    <location>
        <begin position="375"/>
        <end position="397"/>
    </location>
</feature>
<dbReference type="PANTHER" id="PTHR23514:SF13">
    <property type="entry name" value="INNER MEMBRANE PROTEIN YBJJ"/>
    <property type="match status" value="1"/>
</dbReference>
<evidence type="ECO:0000256" key="5">
    <source>
        <dbReference type="SAM" id="Phobius"/>
    </source>
</evidence>
<evidence type="ECO:0000256" key="3">
    <source>
        <dbReference type="ARBA" id="ARBA00022989"/>
    </source>
</evidence>
<accession>A0ABN3X4B7</accession>
<dbReference type="Gene3D" id="1.20.1250.20">
    <property type="entry name" value="MFS general substrate transporter like domains"/>
    <property type="match status" value="2"/>
</dbReference>
<feature type="transmembrane region" description="Helical" evidence="5">
    <location>
        <begin position="63"/>
        <end position="81"/>
    </location>
</feature>
<evidence type="ECO:0000259" key="6">
    <source>
        <dbReference type="PROSITE" id="PS50850"/>
    </source>
</evidence>
<comment type="caution">
    <text evidence="7">The sequence shown here is derived from an EMBL/GenBank/DDBJ whole genome shotgun (WGS) entry which is preliminary data.</text>
</comment>
<protein>
    <submittedName>
        <fullName evidence="7">MFS transporter</fullName>
    </submittedName>
</protein>
<feature type="transmembrane region" description="Helical" evidence="5">
    <location>
        <begin position="30"/>
        <end position="51"/>
    </location>
</feature>
<comment type="subcellular location">
    <subcellularLocation>
        <location evidence="1">Cell membrane</location>
        <topology evidence="1">Multi-pass membrane protein</topology>
    </subcellularLocation>
</comment>
<keyword evidence="8" id="KW-1185">Reference proteome</keyword>
<evidence type="ECO:0000313" key="8">
    <source>
        <dbReference type="Proteomes" id="UP001500403"/>
    </source>
</evidence>
<evidence type="ECO:0000256" key="2">
    <source>
        <dbReference type="ARBA" id="ARBA00022692"/>
    </source>
</evidence>
<keyword evidence="4 5" id="KW-0472">Membrane</keyword>
<feature type="transmembrane region" description="Helical" evidence="5">
    <location>
        <begin position="351"/>
        <end position="369"/>
    </location>
</feature>
<keyword evidence="2 5" id="KW-0812">Transmembrane</keyword>
<feature type="transmembrane region" description="Helical" evidence="5">
    <location>
        <begin position="93"/>
        <end position="109"/>
    </location>
</feature>